<dbReference type="InterPro" id="IPR029055">
    <property type="entry name" value="Ntn_hydrolases_N"/>
</dbReference>
<gene>
    <name evidence="5" type="ORF">SAMN06265222_115110</name>
</gene>
<dbReference type="Proteomes" id="UP001158067">
    <property type="component" value="Unassembled WGS sequence"/>
</dbReference>
<dbReference type="EMBL" id="FXUG01000015">
    <property type="protein sequence ID" value="SMP72584.1"/>
    <property type="molecule type" value="Genomic_DNA"/>
</dbReference>
<feature type="signal peptide" evidence="3">
    <location>
        <begin position="1"/>
        <end position="30"/>
    </location>
</feature>
<sequence>MVQSTRQVFQSVVWVTAFLATLASIQPSQACTVMQTRVGGVPIVARNHDWVSGGGLVIVNPSGIVKKSLSPVRPHEWTSRYGSVSFNQFGREIPFAGMNEKGLTVDLLQLHNAEFPPGTDEREAVNVVQWVQYQLDMSATVAEVVDSLQRVRPMPFVTALEKVHYFVADVSGDAAVIEFLNGKAVVKHSGQTTADESGTKEASQWRGLALANSSWEDSSEVVAGGEPSTGSLRRFAKAWQCSQQGINDAGQQAGVQCAFDVLESVRQSHTQWSLVYEPTLGRVSLKTDENPQLRWIDLKELKLAPGEQVLCVDIQSQHTGNLAGHLKPLTKAANVRIVDEAFDAIVPPSFVRTAVKQLLIQYGETLSATPVTVE</sequence>
<evidence type="ECO:0000256" key="3">
    <source>
        <dbReference type="SAM" id="SignalP"/>
    </source>
</evidence>
<feature type="chain" id="PRO_5046209906" evidence="3">
    <location>
        <begin position="31"/>
        <end position="374"/>
    </location>
</feature>
<evidence type="ECO:0000256" key="2">
    <source>
        <dbReference type="ARBA" id="ARBA00022801"/>
    </source>
</evidence>
<dbReference type="InterPro" id="IPR029132">
    <property type="entry name" value="CBAH/NAAA_C"/>
</dbReference>
<dbReference type="Pfam" id="PF02275">
    <property type="entry name" value="CBAH"/>
    <property type="match status" value="1"/>
</dbReference>
<keyword evidence="3" id="KW-0732">Signal</keyword>
<dbReference type="PANTHER" id="PTHR35527:SF2">
    <property type="entry name" value="HYDROLASE"/>
    <property type="match status" value="1"/>
</dbReference>
<comment type="similarity">
    <text evidence="1">Belongs to the peptidase C59 family.</text>
</comment>
<dbReference type="Gene3D" id="3.60.60.10">
    <property type="entry name" value="Penicillin V Acylase, Chain A"/>
    <property type="match status" value="1"/>
</dbReference>
<protein>
    <submittedName>
        <fullName evidence="5">Penicillin V acylase, Ntn superfamily</fullName>
    </submittedName>
</protein>
<dbReference type="InterPro" id="IPR052193">
    <property type="entry name" value="Peptidase_C59"/>
</dbReference>
<proteinExistence type="inferred from homology"/>
<comment type="caution">
    <text evidence="5">The sequence shown here is derived from an EMBL/GenBank/DDBJ whole genome shotgun (WGS) entry which is preliminary data.</text>
</comment>
<evidence type="ECO:0000259" key="4">
    <source>
        <dbReference type="Pfam" id="PF02275"/>
    </source>
</evidence>
<reference evidence="5 6" key="1">
    <citation type="submission" date="2017-05" db="EMBL/GenBank/DDBJ databases">
        <authorList>
            <person name="Varghese N."/>
            <person name="Submissions S."/>
        </authorList>
    </citation>
    <scope>NUCLEOTIDE SEQUENCE [LARGE SCALE GENOMIC DNA]</scope>
    <source>
        <strain evidence="5 6">DSM 25457</strain>
    </source>
</reference>
<evidence type="ECO:0000313" key="5">
    <source>
        <dbReference type="EMBL" id="SMP72584.1"/>
    </source>
</evidence>
<dbReference type="PANTHER" id="PTHR35527">
    <property type="entry name" value="CHOLOYLGLYCINE HYDROLASE"/>
    <property type="match status" value="1"/>
</dbReference>
<dbReference type="RefSeq" id="WP_283434634.1">
    <property type="nucleotide sequence ID" value="NZ_FXUG01000015.1"/>
</dbReference>
<dbReference type="SUPFAM" id="SSF56235">
    <property type="entry name" value="N-terminal nucleophile aminohydrolases (Ntn hydrolases)"/>
    <property type="match status" value="1"/>
</dbReference>
<evidence type="ECO:0000256" key="1">
    <source>
        <dbReference type="ARBA" id="ARBA00006625"/>
    </source>
</evidence>
<keyword evidence="2" id="KW-0378">Hydrolase</keyword>
<evidence type="ECO:0000313" key="6">
    <source>
        <dbReference type="Proteomes" id="UP001158067"/>
    </source>
</evidence>
<keyword evidence="6" id="KW-1185">Reference proteome</keyword>
<organism evidence="5 6">
    <name type="scientific">Neorhodopirellula lusitana</name>
    <dbReference type="NCBI Taxonomy" id="445327"/>
    <lineage>
        <taxon>Bacteria</taxon>
        <taxon>Pseudomonadati</taxon>
        <taxon>Planctomycetota</taxon>
        <taxon>Planctomycetia</taxon>
        <taxon>Pirellulales</taxon>
        <taxon>Pirellulaceae</taxon>
        <taxon>Neorhodopirellula</taxon>
    </lineage>
</organism>
<name>A0ABY1QJN6_9BACT</name>
<feature type="domain" description="Choloylglycine hydrolase/NAAA C-terminal" evidence="4">
    <location>
        <begin position="42"/>
        <end position="304"/>
    </location>
</feature>
<accession>A0ABY1QJN6</accession>